<comment type="similarity">
    <text evidence="2">Belongs to the tyrosinase family.</text>
</comment>
<evidence type="ECO:0000256" key="3">
    <source>
        <dbReference type="ARBA" id="ARBA00011906"/>
    </source>
</evidence>
<dbReference type="SUPFAM" id="SSF48056">
    <property type="entry name" value="Di-copper centre-containing domain"/>
    <property type="match status" value="1"/>
</dbReference>
<dbReference type="STRING" id="436010.A0A166H6F0"/>
<evidence type="ECO:0000256" key="1">
    <source>
        <dbReference type="ARBA" id="ARBA00001973"/>
    </source>
</evidence>
<dbReference type="InterPro" id="IPR008922">
    <property type="entry name" value="Di-copper_centre_dom_sf"/>
</dbReference>
<dbReference type="EC" id="1.14.18.1" evidence="3"/>
<evidence type="ECO:0000256" key="2">
    <source>
        <dbReference type="ARBA" id="ARBA00009928"/>
    </source>
</evidence>
<evidence type="ECO:0000256" key="7">
    <source>
        <dbReference type="ARBA" id="ARBA00023033"/>
    </source>
</evidence>
<name>A0A166H6F0_9AGAM</name>
<evidence type="ECO:0000256" key="4">
    <source>
        <dbReference type="ARBA" id="ARBA00022723"/>
    </source>
</evidence>
<dbReference type="Pfam" id="PF18132">
    <property type="entry name" value="Tyrosinase_C"/>
    <property type="match status" value="1"/>
</dbReference>
<feature type="region of interest" description="Disordered" evidence="11">
    <location>
        <begin position="47"/>
        <end position="93"/>
    </location>
</feature>
<evidence type="ECO:0000256" key="10">
    <source>
        <dbReference type="ARBA" id="ARBA00048881"/>
    </source>
</evidence>
<dbReference type="PANTHER" id="PTHR11474">
    <property type="entry name" value="TYROSINASE FAMILY MEMBER"/>
    <property type="match status" value="1"/>
</dbReference>
<dbReference type="PANTHER" id="PTHR11474:SF76">
    <property type="entry name" value="SHKT DOMAIN-CONTAINING PROTEIN"/>
    <property type="match status" value="1"/>
</dbReference>
<keyword evidence="7" id="KW-0503">Monooxygenase</keyword>
<reference evidence="13 14" key="1">
    <citation type="journal article" date="2016" name="Mol. Biol. Evol.">
        <title>Comparative Genomics of Early-Diverging Mushroom-Forming Fungi Provides Insights into the Origins of Lignocellulose Decay Capabilities.</title>
        <authorList>
            <person name="Nagy L.G."/>
            <person name="Riley R."/>
            <person name="Tritt A."/>
            <person name="Adam C."/>
            <person name="Daum C."/>
            <person name="Floudas D."/>
            <person name="Sun H."/>
            <person name="Yadav J.S."/>
            <person name="Pangilinan J."/>
            <person name="Larsson K.H."/>
            <person name="Matsuura K."/>
            <person name="Barry K."/>
            <person name="Labutti K."/>
            <person name="Kuo R."/>
            <person name="Ohm R.A."/>
            <person name="Bhattacharya S.S."/>
            <person name="Shirouzu T."/>
            <person name="Yoshinaga Y."/>
            <person name="Martin F.M."/>
            <person name="Grigoriev I.V."/>
            <person name="Hibbett D.S."/>
        </authorList>
    </citation>
    <scope>NUCLEOTIDE SEQUENCE [LARGE SCALE GENOMIC DNA]</scope>
    <source>
        <strain evidence="13 14">CBS 109695</strain>
    </source>
</reference>
<feature type="domain" description="Tyrosinase copper-binding" evidence="12">
    <location>
        <begin position="238"/>
        <end position="249"/>
    </location>
</feature>
<dbReference type="Gene3D" id="1.10.1280.10">
    <property type="entry name" value="Di-copper center containing domain from catechol oxidase"/>
    <property type="match status" value="1"/>
</dbReference>
<evidence type="ECO:0000259" key="12">
    <source>
        <dbReference type="PROSITE" id="PS00498"/>
    </source>
</evidence>
<accession>A0A166H6F0</accession>
<keyword evidence="4" id="KW-0479">Metal-binding</keyword>
<dbReference type="PROSITE" id="PS00498">
    <property type="entry name" value="TYROSINASE_2"/>
    <property type="match status" value="1"/>
</dbReference>
<dbReference type="InterPro" id="IPR002227">
    <property type="entry name" value="Tyrosinase_Cu-bd"/>
</dbReference>
<dbReference type="GO" id="GO:0042438">
    <property type="term" value="P:melanin biosynthetic process"/>
    <property type="evidence" value="ECO:0007669"/>
    <property type="project" value="UniProtKB-KW"/>
</dbReference>
<dbReference type="Gene3D" id="2.60.310.20">
    <property type="match status" value="1"/>
</dbReference>
<evidence type="ECO:0000313" key="13">
    <source>
        <dbReference type="EMBL" id="KZP18535.1"/>
    </source>
</evidence>
<protein>
    <recommendedName>
        <fullName evidence="3">tyrosinase</fullName>
        <ecNumber evidence="3">1.14.18.1</ecNumber>
    </recommendedName>
</protein>
<keyword evidence="8" id="KW-0470">Melanin biosynthesis</keyword>
<comment type="cofactor">
    <cofactor evidence="1">
        <name>Cu(2+)</name>
        <dbReference type="ChEBI" id="CHEBI:29036"/>
    </cofactor>
</comment>
<evidence type="ECO:0000256" key="5">
    <source>
        <dbReference type="ARBA" id="ARBA00023002"/>
    </source>
</evidence>
<sequence>MAPVTATCTQKNGMFAAMPQLLELNGGVVNGVPVRKLTVVNIVSNPGRRTAKDGAARESASVKPNHSRSKTLGSTYRRPSTVRVENHGERRIRPSTRRLIQNGEITTVVRNPPFLSHRQADMLPCARSTQSSGAALRGGASVAAVRHVSTTTTAVERTLKQLEEIRHKSSASAEMSILKYITRPANHCYRAFATSKYDSKEKPNMQDAISLEGIHNNVHVWMGGQWGQATHAPVAAFDPVFWMHHANVDRIFAIYQALYNANEKKSWWAATGPKDTDETPETLLPPFHTDKGTIYDSNGVRDVAKLGYTYPELQRWKFPSGPAGEVAYIASIRKKTNGLYPLSAKMAICPRDYIVNVVYKRFALGGDPFTVEILLRSEHVGNADWLIGSVYNFSSAQNGCENCARQEESGALCSGQIAGAKIDMQPPALEVSVAVGSLTISKIVPGGDKDGGGYTFDDIKDDGGYVFEPIKGGMGALPGLFSGEISGEIDGKYGGTVTDKGSVYDVIKITKGTKSFDVAHTGYSKYTAVNVLVPSC</sequence>
<dbReference type="InterPro" id="IPR050316">
    <property type="entry name" value="Tyrosinase/Hemocyanin"/>
</dbReference>
<organism evidence="13 14">
    <name type="scientific">Athelia psychrophila</name>
    <dbReference type="NCBI Taxonomy" id="1759441"/>
    <lineage>
        <taxon>Eukaryota</taxon>
        <taxon>Fungi</taxon>
        <taxon>Dikarya</taxon>
        <taxon>Basidiomycota</taxon>
        <taxon>Agaricomycotina</taxon>
        <taxon>Agaricomycetes</taxon>
        <taxon>Agaricomycetidae</taxon>
        <taxon>Atheliales</taxon>
        <taxon>Atheliaceae</taxon>
        <taxon>Athelia</taxon>
    </lineage>
</organism>
<evidence type="ECO:0000313" key="14">
    <source>
        <dbReference type="Proteomes" id="UP000076532"/>
    </source>
</evidence>
<comment type="catalytic activity">
    <reaction evidence="9">
        <text>2 L-dopa + O2 = 2 L-dopaquinone + 2 H2O</text>
        <dbReference type="Rhea" id="RHEA:34287"/>
        <dbReference type="ChEBI" id="CHEBI:15377"/>
        <dbReference type="ChEBI" id="CHEBI:15379"/>
        <dbReference type="ChEBI" id="CHEBI:57504"/>
        <dbReference type="ChEBI" id="CHEBI:57924"/>
        <dbReference type="EC" id="1.14.18.1"/>
    </reaction>
</comment>
<evidence type="ECO:0000256" key="8">
    <source>
        <dbReference type="ARBA" id="ARBA00023101"/>
    </source>
</evidence>
<keyword evidence="5" id="KW-0560">Oxidoreductase</keyword>
<comment type="catalytic activity">
    <reaction evidence="10">
        <text>L-tyrosine + O2 = L-dopaquinone + H2O</text>
        <dbReference type="Rhea" id="RHEA:18117"/>
        <dbReference type="ChEBI" id="CHEBI:15377"/>
        <dbReference type="ChEBI" id="CHEBI:15379"/>
        <dbReference type="ChEBI" id="CHEBI:57924"/>
        <dbReference type="ChEBI" id="CHEBI:58315"/>
        <dbReference type="EC" id="1.14.18.1"/>
    </reaction>
</comment>
<dbReference type="PRINTS" id="PR00092">
    <property type="entry name" value="TYROSINASE"/>
</dbReference>
<keyword evidence="14" id="KW-1185">Reference proteome</keyword>
<dbReference type="GO" id="GO:0046872">
    <property type="term" value="F:metal ion binding"/>
    <property type="evidence" value="ECO:0007669"/>
    <property type="project" value="UniProtKB-KW"/>
</dbReference>
<dbReference type="Pfam" id="PF00264">
    <property type="entry name" value="Tyrosinase"/>
    <property type="match status" value="1"/>
</dbReference>
<gene>
    <name evidence="13" type="ORF">FIBSPDRAFT_893502</name>
</gene>
<dbReference type="GO" id="GO:0004503">
    <property type="term" value="F:tyrosinase activity"/>
    <property type="evidence" value="ECO:0007669"/>
    <property type="project" value="UniProtKB-EC"/>
</dbReference>
<dbReference type="EMBL" id="KV417572">
    <property type="protein sequence ID" value="KZP18535.1"/>
    <property type="molecule type" value="Genomic_DNA"/>
</dbReference>
<dbReference type="Proteomes" id="UP000076532">
    <property type="component" value="Unassembled WGS sequence"/>
</dbReference>
<evidence type="ECO:0000256" key="6">
    <source>
        <dbReference type="ARBA" id="ARBA00023008"/>
    </source>
</evidence>
<dbReference type="OrthoDB" id="6132182at2759"/>
<proteinExistence type="inferred from homology"/>
<evidence type="ECO:0000256" key="9">
    <source>
        <dbReference type="ARBA" id="ARBA00048233"/>
    </source>
</evidence>
<dbReference type="AlphaFoldDB" id="A0A166H6F0"/>
<keyword evidence="6" id="KW-0186">Copper</keyword>
<dbReference type="InterPro" id="IPR041640">
    <property type="entry name" value="Tyrosinase_C"/>
</dbReference>
<evidence type="ECO:0000256" key="11">
    <source>
        <dbReference type="SAM" id="MobiDB-lite"/>
    </source>
</evidence>